<name>A0AAD5SLZ6_9FUNG</name>
<gene>
    <name evidence="2" type="ORF">HK100_009928</name>
</gene>
<dbReference type="InterPro" id="IPR015590">
    <property type="entry name" value="Aldehyde_DH_dom"/>
</dbReference>
<reference evidence="2" key="1">
    <citation type="submission" date="2020-05" db="EMBL/GenBank/DDBJ databases">
        <title>Phylogenomic resolution of chytrid fungi.</title>
        <authorList>
            <person name="Stajich J.E."/>
            <person name="Amses K."/>
            <person name="Simmons R."/>
            <person name="Seto K."/>
            <person name="Myers J."/>
            <person name="Bonds A."/>
            <person name="Quandt C.A."/>
            <person name="Barry K."/>
            <person name="Liu P."/>
            <person name="Grigoriev I."/>
            <person name="Longcore J.E."/>
            <person name="James T.Y."/>
        </authorList>
    </citation>
    <scope>NUCLEOTIDE SEQUENCE</scope>
    <source>
        <strain evidence="2">JEL0513</strain>
    </source>
</reference>
<organism evidence="2 3">
    <name type="scientific">Physocladia obscura</name>
    <dbReference type="NCBI Taxonomy" id="109957"/>
    <lineage>
        <taxon>Eukaryota</taxon>
        <taxon>Fungi</taxon>
        <taxon>Fungi incertae sedis</taxon>
        <taxon>Chytridiomycota</taxon>
        <taxon>Chytridiomycota incertae sedis</taxon>
        <taxon>Chytridiomycetes</taxon>
        <taxon>Chytridiales</taxon>
        <taxon>Chytriomycetaceae</taxon>
        <taxon>Physocladia</taxon>
    </lineage>
</organism>
<keyword evidence="3" id="KW-1185">Reference proteome</keyword>
<comment type="caution">
    <text evidence="2">The sequence shown here is derived from an EMBL/GenBank/DDBJ whole genome shotgun (WGS) entry which is preliminary data.</text>
</comment>
<dbReference type="Gene3D" id="3.40.605.10">
    <property type="entry name" value="Aldehyde Dehydrogenase, Chain A, domain 1"/>
    <property type="match status" value="1"/>
</dbReference>
<feature type="domain" description="Aldehyde dehydrogenase" evidence="1">
    <location>
        <begin position="4"/>
        <end position="72"/>
    </location>
</feature>
<evidence type="ECO:0000313" key="3">
    <source>
        <dbReference type="Proteomes" id="UP001211907"/>
    </source>
</evidence>
<sequence>MASSVTIISPASGAVVATHAQLSSVEALDRVAAAKAAFPAWRKTTLDDRIAIVSKFVDAVVADKENIAVELATLIGR</sequence>
<protein>
    <recommendedName>
        <fullName evidence="1">Aldehyde dehydrogenase domain-containing protein</fullName>
    </recommendedName>
</protein>
<proteinExistence type="predicted"/>
<feature type="non-terminal residue" evidence="2">
    <location>
        <position position="77"/>
    </location>
</feature>
<dbReference type="EMBL" id="JADGJH010005285">
    <property type="protein sequence ID" value="KAJ3081226.1"/>
    <property type="molecule type" value="Genomic_DNA"/>
</dbReference>
<dbReference type="Pfam" id="PF00171">
    <property type="entry name" value="Aldedh"/>
    <property type="match status" value="1"/>
</dbReference>
<evidence type="ECO:0000313" key="2">
    <source>
        <dbReference type="EMBL" id="KAJ3081226.1"/>
    </source>
</evidence>
<dbReference type="GO" id="GO:0016491">
    <property type="term" value="F:oxidoreductase activity"/>
    <property type="evidence" value="ECO:0007669"/>
    <property type="project" value="InterPro"/>
</dbReference>
<dbReference type="InterPro" id="IPR016161">
    <property type="entry name" value="Ald_DH/histidinol_DH"/>
</dbReference>
<accession>A0AAD5SLZ6</accession>
<dbReference type="AlphaFoldDB" id="A0AAD5SLZ6"/>
<evidence type="ECO:0000259" key="1">
    <source>
        <dbReference type="Pfam" id="PF00171"/>
    </source>
</evidence>
<dbReference type="SUPFAM" id="SSF53720">
    <property type="entry name" value="ALDH-like"/>
    <property type="match status" value="1"/>
</dbReference>
<dbReference type="Proteomes" id="UP001211907">
    <property type="component" value="Unassembled WGS sequence"/>
</dbReference>
<dbReference type="InterPro" id="IPR016162">
    <property type="entry name" value="Ald_DH_N"/>
</dbReference>